<dbReference type="SUPFAM" id="SSF51445">
    <property type="entry name" value="(Trans)glycosidases"/>
    <property type="match status" value="1"/>
</dbReference>
<proteinExistence type="predicted"/>
<protein>
    <recommendedName>
        <fullName evidence="3">Cellulase</fullName>
    </recommendedName>
</protein>
<dbReference type="InterPro" id="IPR024778">
    <property type="entry name" value="Put_cellulase"/>
</dbReference>
<reference evidence="1 2" key="1">
    <citation type="submission" date="2016-01" db="EMBL/GenBank/DDBJ databases">
        <title>High potential of lignocellulose degradation of a new Verrucomicrobia species.</title>
        <authorList>
            <person name="Wang Y."/>
            <person name="Shi Y."/>
            <person name="Qiu Z."/>
            <person name="Liu S."/>
            <person name="Yang H."/>
        </authorList>
    </citation>
    <scope>NUCLEOTIDE SEQUENCE [LARGE SCALE GENOMIC DNA]</scope>
    <source>
        <strain evidence="1 2">TSB47</strain>
    </source>
</reference>
<name>A0A178II66_9BACT</name>
<dbReference type="AlphaFoldDB" id="A0A178II66"/>
<dbReference type="OrthoDB" id="188932at2"/>
<dbReference type="Proteomes" id="UP000078486">
    <property type="component" value="Unassembled WGS sequence"/>
</dbReference>
<comment type="caution">
    <text evidence="1">The sequence shown here is derived from an EMBL/GenBank/DDBJ whole genome shotgun (WGS) entry which is preliminary data.</text>
</comment>
<dbReference type="RefSeq" id="WP_068771622.1">
    <property type="nucleotide sequence ID" value="NZ_CP109796.1"/>
</dbReference>
<organism evidence="1 2">
    <name type="scientific">Termitidicoccus mucosus</name>
    <dbReference type="NCBI Taxonomy" id="1184151"/>
    <lineage>
        <taxon>Bacteria</taxon>
        <taxon>Pseudomonadati</taxon>
        <taxon>Verrucomicrobiota</taxon>
        <taxon>Opitutia</taxon>
        <taxon>Opitutales</taxon>
        <taxon>Opitutaceae</taxon>
        <taxon>Termitidicoccus</taxon>
    </lineage>
</organism>
<dbReference type="EMBL" id="LRRQ01000118">
    <property type="protein sequence ID" value="OAM88917.1"/>
    <property type="molecule type" value="Genomic_DNA"/>
</dbReference>
<evidence type="ECO:0008006" key="3">
    <source>
        <dbReference type="Google" id="ProtNLM"/>
    </source>
</evidence>
<dbReference type="Gene3D" id="3.20.20.80">
    <property type="entry name" value="Glycosidases"/>
    <property type="match status" value="1"/>
</dbReference>
<dbReference type="Pfam" id="PF12876">
    <property type="entry name" value="Cellulase-like"/>
    <property type="match status" value="1"/>
</dbReference>
<evidence type="ECO:0000313" key="2">
    <source>
        <dbReference type="Proteomes" id="UP000078486"/>
    </source>
</evidence>
<evidence type="ECO:0000313" key="1">
    <source>
        <dbReference type="EMBL" id="OAM88917.1"/>
    </source>
</evidence>
<accession>A0A178II66</accession>
<gene>
    <name evidence="1" type="ORF">AW736_15390</name>
</gene>
<dbReference type="STRING" id="1184151.AW736_15390"/>
<sequence>MQTSTENAGAPLFAAGHVIPIAMWDFSWLERRWPGAGYEDWDRALDELAERGYEAVRIDAYPHLLAANFDREWELLPCWNTQDWGAPSRCRVRPGPALVKFIQACAARNIRVGLSTWFRRDVDNIRTHVTTPLRHADAWLGVLERLAGEGLLQALLYVDLCNEWTHSEWAPIFHNPPQYAPDEWDSPPSLAWLNTALALVRERFPSLPLTVSTNTRPWRYGEVDVSAFDFIEAHLWMASANTSDFYKRAGYAYELFDPKGYDNLARHGEALYRSDPGHWLGLLKNIITKTADASRAADRPLATTEGWSVVDYKDWPLLDWGWVKEGCEFGVDAALATGRWRAMCTSNFCGPQFRGMWRDTEWHRRLTGRMRVMTAAG</sequence>
<keyword evidence="2" id="KW-1185">Reference proteome</keyword>
<dbReference type="InterPro" id="IPR017853">
    <property type="entry name" value="GH"/>
</dbReference>